<sequence>MALTLSLFSAETKKPKTEVKPEFKCEGKKYCKEMSSCKEAMFYLKQCGVSRLDRDKDGIPCETICR</sequence>
<name>A0A363D2S2_9BACT</name>
<evidence type="ECO:0000259" key="1">
    <source>
        <dbReference type="SMART" id="SM00894"/>
    </source>
</evidence>
<comment type="caution">
    <text evidence="2">The sequence shown here is derived from an EMBL/GenBank/DDBJ whole genome shotgun (WGS) entry which is preliminary data.</text>
</comment>
<feature type="domain" description="Excalibur calcium-binding" evidence="1">
    <location>
        <begin position="27"/>
        <end position="62"/>
    </location>
</feature>
<accession>A0A363D2S2</accession>
<dbReference type="Proteomes" id="UP000251135">
    <property type="component" value="Unassembled WGS sequence"/>
</dbReference>
<evidence type="ECO:0000313" key="3">
    <source>
        <dbReference type="Proteomes" id="UP000251135"/>
    </source>
</evidence>
<dbReference type="InterPro" id="IPR008613">
    <property type="entry name" value="Excalibur_Ca-bd_domain"/>
</dbReference>
<dbReference type="EMBL" id="MUXE01000004">
    <property type="protein sequence ID" value="PUE65601.1"/>
    <property type="molecule type" value="Genomic_DNA"/>
</dbReference>
<evidence type="ECO:0000313" key="2">
    <source>
        <dbReference type="EMBL" id="PUE65601.1"/>
    </source>
</evidence>
<protein>
    <recommendedName>
        <fullName evidence="1">Excalibur calcium-binding domain-containing protein</fullName>
    </recommendedName>
</protein>
<proteinExistence type="predicted"/>
<gene>
    <name evidence="2" type="ORF">B0174_03895</name>
</gene>
<keyword evidence="3" id="KW-1185">Reference proteome</keyword>
<dbReference type="Pfam" id="PF05901">
    <property type="entry name" value="Excalibur"/>
    <property type="match status" value="1"/>
</dbReference>
<dbReference type="SMART" id="SM00894">
    <property type="entry name" value="Excalibur"/>
    <property type="match status" value="1"/>
</dbReference>
<reference evidence="2 3" key="1">
    <citation type="submission" date="2017-02" db="EMBL/GenBank/DDBJ databases">
        <title>Arcobacter caeni sp. nov, a new Arcobacter species isolated from reclaimed water.</title>
        <authorList>
            <person name="Figueras M.J."/>
            <person name="Perez-Cataluna A."/>
            <person name="Salas-Masso N."/>
        </authorList>
    </citation>
    <scope>NUCLEOTIDE SEQUENCE [LARGE SCALE GENOMIC DNA]</scope>
    <source>
        <strain evidence="2 3">RW17-10</strain>
    </source>
</reference>
<organism evidence="2 3">
    <name type="scientific">Arcobacter caeni</name>
    <dbReference type="NCBI Taxonomy" id="1912877"/>
    <lineage>
        <taxon>Bacteria</taxon>
        <taxon>Pseudomonadati</taxon>
        <taxon>Campylobacterota</taxon>
        <taxon>Epsilonproteobacteria</taxon>
        <taxon>Campylobacterales</taxon>
        <taxon>Arcobacteraceae</taxon>
        <taxon>Arcobacter</taxon>
    </lineage>
</organism>
<dbReference type="AlphaFoldDB" id="A0A363D2S2"/>